<dbReference type="InterPro" id="IPR013783">
    <property type="entry name" value="Ig-like_fold"/>
</dbReference>
<dbReference type="Gene3D" id="2.60.40.10">
    <property type="entry name" value="Immunoglobulins"/>
    <property type="match status" value="1"/>
</dbReference>
<dbReference type="InterPro" id="IPR032109">
    <property type="entry name" value="Big_3_5"/>
</dbReference>
<keyword evidence="2" id="KW-0732">Signal</keyword>
<feature type="chain" id="PRO_5022113784" description="Bacterial Ig-like domain-containing protein" evidence="2">
    <location>
        <begin position="32"/>
        <end position="640"/>
    </location>
</feature>
<dbReference type="EMBL" id="VFOS01000003">
    <property type="protein sequence ID" value="TQL58630.1"/>
    <property type="molecule type" value="Genomic_DNA"/>
</dbReference>
<feature type="region of interest" description="Disordered" evidence="1">
    <location>
        <begin position="206"/>
        <end position="225"/>
    </location>
</feature>
<evidence type="ECO:0000256" key="1">
    <source>
        <dbReference type="SAM" id="MobiDB-lite"/>
    </source>
</evidence>
<evidence type="ECO:0000313" key="5">
    <source>
        <dbReference type="Proteomes" id="UP000315389"/>
    </source>
</evidence>
<dbReference type="Proteomes" id="UP000315389">
    <property type="component" value="Unassembled WGS sequence"/>
</dbReference>
<comment type="caution">
    <text evidence="4">The sequence shown here is derived from an EMBL/GenBank/DDBJ whole genome shotgun (WGS) entry which is preliminary data.</text>
</comment>
<name>A0A542ZED4_RARFA</name>
<dbReference type="AlphaFoldDB" id="A0A542ZED4"/>
<protein>
    <recommendedName>
        <fullName evidence="3">Bacterial Ig-like domain-containing protein</fullName>
    </recommendedName>
</protein>
<dbReference type="Gene3D" id="2.60.40.2700">
    <property type="match status" value="1"/>
</dbReference>
<evidence type="ECO:0000313" key="4">
    <source>
        <dbReference type="EMBL" id="TQL58630.1"/>
    </source>
</evidence>
<gene>
    <name evidence="4" type="ORF">FB461_2048</name>
</gene>
<dbReference type="OrthoDB" id="9762066at2"/>
<keyword evidence="5" id="KW-1185">Reference proteome</keyword>
<evidence type="ECO:0000259" key="3">
    <source>
        <dbReference type="Pfam" id="PF16640"/>
    </source>
</evidence>
<evidence type="ECO:0000256" key="2">
    <source>
        <dbReference type="SAM" id="SignalP"/>
    </source>
</evidence>
<sequence length="640" mass="64498">MNISHRVRAGAVTVGAILALAATMVATPAQATPGTGQTRSISGVLKNFDGTPASGATLNYDNVLCDGSDDIDGAADDSSTVVTSATGTFSFLAYATQCYSVGTSTGLWINGTLSEGVVAPAGTSNLNLKLASPIDLNLTLTGVGAGANVALLHVLVYNGLTLWAPVDSGTTDAAGKVTLSGYKGSRYAVRIGRTGDIFTQYIGSPSSDPKLSGGPGTYTSPSTGASFNQTLTPSKSSPVNLSLTGVDAGANVSVINWNSFPISGGTISETTATAGSITLRGVNPGRNYITVRGSLGAAHVYGEAVNVNVTTNPAAPVNVSINATPSDASLSSGSNAITTVSGSTRIGSQLKAATTLTGPAAQFAGLPSTSVQHYWLSGQYGLTGGSLRLRGEGPTLTVPADLADDQLLVVMTIIKIPGYDSLSTLGIAWISPQLAPLLGSTVLPATDIAPGNTPFPTTIPAVTGTAVAGKTLTAAPGTWSESPAGFTYRWSRNGKPIAGATARAYKLSAADVGARIAVTVTPVKPGHKILGITSAPTGKVAKAAASVSAKVAKKSVKKGKKATITVKVTAAGLKPSGKVTVKFGKKKVTKKLGKKGTVKITSPKLKKGKVKVTVSYAGDKATKAAKLAAKKAKKLTITVK</sequence>
<proteinExistence type="predicted"/>
<dbReference type="GO" id="GO:0005975">
    <property type="term" value="P:carbohydrate metabolic process"/>
    <property type="evidence" value="ECO:0007669"/>
    <property type="project" value="UniProtKB-ARBA"/>
</dbReference>
<feature type="signal peptide" evidence="2">
    <location>
        <begin position="1"/>
        <end position="31"/>
    </location>
</feature>
<dbReference type="RefSeq" id="WP_142121695.1">
    <property type="nucleotide sequence ID" value="NZ_BAAASV010000002.1"/>
</dbReference>
<accession>A0A542ZED4</accession>
<reference evidence="4 5" key="1">
    <citation type="submission" date="2019-06" db="EMBL/GenBank/DDBJ databases">
        <title>Sequencing the genomes of 1000 actinobacteria strains.</title>
        <authorList>
            <person name="Klenk H.-P."/>
        </authorList>
    </citation>
    <scope>NUCLEOTIDE SEQUENCE [LARGE SCALE GENOMIC DNA]</scope>
    <source>
        <strain evidence="4 5">DSM 4813</strain>
    </source>
</reference>
<dbReference type="Pfam" id="PF16640">
    <property type="entry name" value="Big_3_5"/>
    <property type="match status" value="1"/>
</dbReference>
<organism evidence="4 5">
    <name type="scientific">Rarobacter faecitabidus</name>
    <dbReference type="NCBI Taxonomy" id="13243"/>
    <lineage>
        <taxon>Bacteria</taxon>
        <taxon>Bacillati</taxon>
        <taxon>Actinomycetota</taxon>
        <taxon>Actinomycetes</taxon>
        <taxon>Micrococcales</taxon>
        <taxon>Rarobacteraceae</taxon>
        <taxon>Rarobacter</taxon>
    </lineage>
</organism>
<feature type="domain" description="Bacterial Ig-like" evidence="3">
    <location>
        <begin position="552"/>
        <end position="626"/>
    </location>
</feature>